<evidence type="ECO:0000313" key="9">
    <source>
        <dbReference type="Proteomes" id="UP001165267"/>
    </source>
</evidence>
<evidence type="ECO:0000256" key="3">
    <source>
        <dbReference type="ARBA" id="ARBA00022475"/>
    </source>
</evidence>
<gene>
    <name evidence="8" type="ORF">NSP04_08685</name>
</gene>
<reference evidence="8" key="1">
    <citation type="submission" date="2022-07" db="EMBL/GenBank/DDBJ databases">
        <authorList>
            <person name="Xamxidin M."/>
        </authorList>
    </citation>
    <scope>NUCLEOTIDE SEQUENCE</scope>
    <source>
        <strain evidence="8">YS8-69</strain>
    </source>
</reference>
<keyword evidence="9" id="KW-1185">Reference proteome</keyword>
<dbReference type="PROSITE" id="PS50893">
    <property type="entry name" value="ABC_TRANSPORTER_2"/>
    <property type="match status" value="1"/>
</dbReference>
<keyword evidence="2" id="KW-0813">Transport</keyword>
<evidence type="ECO:0000256" key="4">
    <source>
        <dbReference type="ARBA" id="ARBA00022519"/>
    </source>
</evidence>
<dbReference type="InterPro" id="IPR015854">
    <property type="entry name" value="ABC_transpr_LolD-like"/>
</dbReference>
<evidence type="ECO:0000256" key="2">
    <source>
        <dbReference type="ARBA" id="ARBA00022448"/>
    </source>
</evidence>
<dbReference type="Gene3D" id="3.40.50.300">
    <property type="entry name" value="P-loop containing nucleotide triphosphate hydrolases"/>
    <property type="match status" value="1"/>
</dbReference>
<keyword evidence="3" id="KW-1003">Cell membrane</keyword>
<dbReference type="InterPro" id="IPR027417">
    <property type="entry name" value="P-loop_NTPase"/>
</dbReference>
<dbReference type="PROSITE" id="PS00211">
    <property type="entry name" value="ABC_TRANSPORTER_1"/>
    <property type="match status" value="1"/>
</dbReference>
<feature type="domain" description="ABC transporter" evidence="7">
    <location>
        <begin position="11"/>
        <end position="223"/>
    </location>
</feature>
<dbReference type="InterPro" id="IPR003593">
    <property type="entry name" value="AAA+_ATPase"/>
</dbReference>
<dbReference type="EMBL" id="JANKHG010000017">
    <property type="protein sequence ID" value="MCR2746725.1"/>
    <property type="molecule type" value="Genomic_DNA"/>
</dbReference>
<organism evidence="8 9">
    <name type="scientific">Limnobacter parvus</name>
    <dbReference type="NCBI Taxonomy" id="2939690"/>
    <lineage>
        <taxon>Bacteria</taxon>
        <taxon>Pseudomonadati</taxon>
        <taxon>Pseudomonadota</taxon>
        <taxon>Betaproteobacteria</taxon>
        <taxon>Burkholderiales</taxon>
        <taxon>Burkholderiaceae</taxon>
        <taxon>Limnobacter</taxon>
    </lineage>
</organism>
<name>A0ABT1XHG4_9BURK</name>
<evidence type="ECO:0000256" key="6">
    <source>
        <dbReference type="ARBA" id="ARBA00022840"/>
    </source>
</evidence>
<dbReference type="InterPro" id="IPR003439">
    <property type="entry name" value="ABC_transporter-like_ATP-bd"/>
</dbReference>
<keyword evidence="4" id="KW-0472">Membrane</keyword>
<accession>A0ABT1XHG4</accession>
<evidence type="ECO:0000256" key="5">
    <source>
        <dbReference type="ARBA" id="ARBA00022741"/>
    </source>
</evidence>
<sequence>MTSNAAPNPTLALAGVSKTLGGVKLFTDVNLQLHSGQSLAVVGESGSGKSTLLHIMAGLDQADTGEVLWADSAIHTLNTSQVAAKRLRHVGLVFQAYYLMPHLSAQQNIELPFLLAGEQPNTQRCLQLLEQVGMAHKAVSFPREMSGGEQQRVAIARALALNPPLILADEPTGNLDEDNAERVLQVLLQACSAQGCALVMVTHSLKAAGHLNKQLSLTEHRLV</sequence>
<evidence type="ECO:0000259" key="7">
    <source>
        <dbReference type="PROSITE" id="PS50893"/>
    </source>
</evidence>
<keyword evidence="6 8" id="KW-0067">ATP-binding</keyword>
<comment type="similarity">
    <text evidence="1">Belongs to the ABC transporter superfamily.</text>
</comment>
<dbReference type="CDD" id="cd03255">
    <property type="entry name" value="ABC_MJ0796_LolCDE_FtsE"/>
    <property type="match status" value="1"/>
</dbReference>
<comment type="caution">
    <text evidence="8">The sequence shown here is derived from an EMBL/GenBank/DDBJ whole genome shotgun (WGS) entry which is preliminary data.</text>
</comment>
<dbReference type="Proteomes" id="UP001165267">
    <property type="component" value="Unassembled WGS sequence"/>
</dbReference>
<dbReference type="Pfam" id="PF00005">
    <property type="entry name" value="ABC_tran"/>
    <property type="match status" value="1"/>
</dbReference>
<dbReference type="GO" id="GO:0005524">
    <property type="term" value="F:ATP binding"/>
    <property type="evidence" value="ECO:0007669"/>
    <property type="project" value="UniProtKB-KW"/>
</dbReference>
<protein>
    <submittedName>
        <fullName evidence="8">ABC transporter ATP-binding protein</fullName>
    </submittedName>
</protein>
<dbReference type="InterPro" id="IPR017871">
    <property type="entry name" value="ABC_transporter-like_CS"/>
</dbReference>
<dbReference type="PANTHER" id="PTHR24220:SF689">
    <property type="entry name" value="LIPOPROTEIN-RELEASING SYSTEM ATP-BINDING PROTEIN LOLD"/>
    <property type="match status" value="1"/>
</dbReference>
<keyword evidence="5" id="KW-0547">Nucleotide-binding</keyword>
<dbReference type="RefSeq" id="WP_257511944.1">
    <property type="nucleotide sequence ID" value="NZ_JANKHG010000017.1"/>
</dbReference>
<evidence type="ECO:0000313" key="8">
    <source>
        <dbReference type="EMBL" id="MCR2746725.1"/>
    </source>
</evidence>
<proteinExistence type="inferred from homology"/>
<evidence type="ECO:0000256" key="1">
    <source>
        <dbReference type="ARBA" id="ARBA00005417"/>
    </source>
</evidence>
<dbReference type="SMART" id="SM00382">
    <property type="entry name" value="AAA"/>
    <property type="match status" value="1"/>
</dbReference>
<dbReference type="PANTHER" id="PTHR24220">
    <property type="entry name" value="IMPORT ATP-BINDING PROTEIN"/>
    <property type="match status" value="1"/>
</dbReference>
<keyword evidence="4" id="KW-0997">Cell inner membrane</keyword>
<dbReference type="InterPro" id="IPR017911">
    <property type="entry name" value="MacB-like_ATP-bd"/>
</dbReference>
<dbReference type="SUPFAM" id="SSF52540">
    <property type="entry name" value="P-loop containing nucleoside triphosphate hydrolases"/>
    <property type="match status" value="1"/>
</dbReference>